<dbReference type="InterPro" id="IPR003163">
    <property type="entry name" value="Tscrpt_reg_HTH_APSES-type"/>
</dbReference>
<evidence type="ECO:0000259" key="2">
    <source>
        <dbReference type="PROSITE" id="PS51299"/>
    </source>
</evidence>
<comment type="caution">
    <text evidence="3">The sequence shown here is derived from an EMBL/GenBank/DDBJ whole genome shotgun (WGS) entry which is preliminary data.</text>
</comment>
<dbReference type="PANTHER" id="PTHR43828">
    <property type="entry name" value="ASPARAGINASE"/>
    <property type="match status" value="1"/>
</dbReference>
<gene>
    <name evidence="3" type="ORF">QBC38DRAFT_341346</name>
</gene>
<feature type="region of interest" description="Disordered" evidence="1">
    <location>
        <begin position="1"/>
        <end position="50"/>
    </location>
</feature>
<dbReference type="AlphaFoldDB" id="A0AAN7H1L8"/>
<feature type="non-terminal residue" evidence="3">
    <location>
        <position position="427"/>
    </location>
</feature>
<accession>A0AAN7H1L8</accession>
<keyword evidence="4" id="KW-1185">Reference proteome</keyword>
<dbReference type="EMBL" id="MU865342">
    <property type="protein sequence ID" value="KAK4226805.1"/>
    <property type="molecule type" value="Genomic_DNA"/>
</dbReference>
<name>A0AAN7H1L8_9PEZI</name>
<dbReference type="GO" id="GO:0033309">
    <property type="term" value="C:SBF transcription complex"/>
    <property type="evidence" value="ECO:0007669"/>
    <property type="project" value="TreeGrafter"/>
</dbReference>
<proteinExistence type="predicted"/>
<evidence type="ECO:0000313" key="3">
    <source>
        <dbReference type="EMBL" id="KAK4226805.1"/>
    </source>
</evidence>
<dbReference type="GO" id="GO:0030907">
    <property type="term" value="C:MBF transcription complex"/>
    <property type="evidence" value="ECO:0007669"/>
    <property type="project" value="TreeGrafter"/>
</dbReference>
<dbReference type="PROSITE" id="PS51299">
    <property type="entry name" value="HTH_APSES"/>
    <property type="match status" value="1"/>
</dbReference>
<dbReference type="PANTHER" id="PTHR43828:SF5">
    <property type="entry name" value="TRANSCRIPTIONAL REPRESSOR XBP1"/>
    <property type="match status" value="1"/>
</dbReference>
<dbReference type="InterPro" id="IPR036887">
    <property type="entry name" value="HTH_APSES_sf"/>
</dbReference>
<reference evidence="3" key="1">
    <citation type="journal article" date="2023" name="Mol. Phylogenet. Evol.">
        <title>Genome-scale phylogeny and comparative genomics of the fungal order Sordariales.</title>
        <authorList>
            <person name="Hensen N."/>
            <person name="Bonometti L."/>
            <person name="Westerberg I."/>
            <person name="Brannstrom I.O."/>
            <person name="Guillou S."/>
            <person name="Cros-Aarteil S."/>
            <person name="Calhoun S."/>
            <person name="Haridas S."/>
            <person name="Kuo A."/>
            <person name="Mondo S."/>
            <person name="Pangilinan J."/>
            <person name="Riley R."/>
            <person name="LaButti K."/>
            <person name="Andreopoulos B."/>
            <person name="Lipzen A."/>
            <person name="Chen C."/>
            <person name="Yan M."/>
            <person name="Daum C."/>
            <person name="Ng V."/>
            <person name="Clum A."/>
            <person name="Steindorff A."/>
            <person name="Ohm R.A."/>
            <person name="Martin F."/>
            <person name="Silar P."/>
            <person name="Natvig D.O."/>
            <person name="Lalanne C."/>
            <person name="Gautier V."/>
            <person name="Ament-Velasquez S.L."/>
            <person name="Kruys A."/>
            <person name="Hutchinson M.I."/>
            <person name="Powell A.J."/>
            <person name="Barry K."/>
            <person name="Miller A.N."/>
            <person name="Grigoriev I.V."/>
            <person name="Debuchy R."/>
            <person name="Gladieux P."/>
            <person name="Hiltunen Thoren M."/>
            <person name="Johannesson H."/>
        </authorList>
    </citation>
    <scope>NUCLEOTIDE SEQUENCE</scope>
    <source>
        <strain evidence="3">CBS 990.96</strain>
    </source>
</reference>
<evidence type="ECO:0000256" key="1">
    <source>
        <dbReference type="SAM" id="MobiDB-lite"/>
    </source>
</evidence>
<dbReference type="GO" id="GO:0000981">
    <property type="term" value="F:DNA-binding transcription factor activity, RNA polymerase II-specific"/>
    <property type="evidence" value="ECO:0007669"/>
    <property type="project" value="UniProtKB-ARBA"/>
</dbReference>
<organism evidence="3 4">
    <name type="scientific">Podospora fimiseda</name>
    <dbReference type="NCBI Taxonomy" id="252190"/>
    <lineage>
        <taxon>Eukaryota</taxon>
        <taxon>Fungi</taxon>
        <taxon>Dikarya</taxon>
        <taxon>Ascomycota</taxon>
        <taxon>Pezizomycotina</taxon>
        <taxon>Sordariomycetes</taxon>
        <taxon>Sordariomycetidae</taxon>
        <taxon>Sordariales</taxon>
        <taxon>Podosporaceae</taxon>
        <taxon>Podospora</taxon>
    </lineage>
</organism>
<feature type="compositionally biased region" description="Low complexity" evidence="1">
    <location>
        <begin position="33"/>
        <end position="50"/>
    </location>
</feature>
<feature type="domain" description="HTH APSES-type" evidence="2">
    <location>
        <begin position="118"/>
        <end position="230"/>
    </location>
</feature>
<dbReference type="GO" id="GO:0003677">
    <property type="term" value="F:DNA binding"/>
    <property type="evidence" value="ECO:0007669"/>
    <property type="project" value="InterPro"/>
</dbReference>
<reference evidence="3" key="2">
    <citation type="submission" date="2023-05" db="EMBL/GenBank/DDBJ databases">
        <authorList>
            <consortium name="Lawrence Berkeley National Laboratory"/>
            <person name="Steindorff A."/>
            <person name="Hensen N."/>
            <person name="Bonometti L."/>
            <person name="Westerberg I."/>
            <person name="Brannstrom I.O."/>
            <person name="Guillou S."/>
            <person name="Cros-Aarteil S."/>
            <person name="Calhoun S."/>
            <person name="Haridas S."/>
            <person name="Kuo A."/>
            <person name="Mondo S."/>
            <person name="Pangilinan J."/>
            <person name="Riley R."/>
            <person name="Labutti K."/>
            <person name="Andreopoulos B."/>
            <person name="Lipzen A."/>
            <person name="Chen C."/>
            <person name="Yanf M."/>
            <person name="Daum C."/>
            <person name="Ng V."/>
            <person name="Clum A."/>
            <person name="Ohm R."/>
            <person name="Martin F."/>
            <person name="Silar P."/>
            <person name="Natvig D."/>
            <person name="Lalanne C."/>
            <person name="Gautier V."/>
            <person name="Ament-Velasquez S.L."/>
            <person name="Kruys A."/>
            <person name="Hutchinson M.I."/>
            <person name="Powell A.J."/>
            <person name="Barry K."/>
            <person name="Miller A.N."/>
            <person name="Grigoriev I.V."/>
            <person name="Debuchy R."/>
            <person name="Gladieux P."/>
            <person name="Thoren M.H."/>
            <person name="Johannesson H."/>
        </authorList>
    </citation>
    <scope>NUCLEOTIDE SEQUENCE</scope>
    <source>
        <strain evidence="3">CBS 990.96</strain>
    </source>
</reference>
<dbReference type="Proteomes" id="UP001301958">
    <property type="component" value="Unassembled WGS sequence"/>
</dbReference>
<dbReference type="SUPFAM" id="SSF54616">
    <property type="entry name" value="DNA-binding domain of Mlu1-box binding protein MBP1"/>
    <property type="match status" value="1"/>
</dbReference>
<sequence length="427" mass="48255">MIPVSSLLNPPMESQLAPSSSTARSTLEPLSQTPSTTARPPTNNNNATITVIGNSSRGYLRSRTKGNVNFPPFEDLDEESLAKVLAFIVFPLGRIMETARRIPYNSSKKDFYQKTGRESFDAVVHYEFTRTVRDVKSTFTVMWDYNVGLVRMTPFFKCLEYSKTTPAKMLNQNAGLKDITYSITGGSIKAQGYWMPYDCAKAVCATFCNQIAGALIPLFGPDFPSICVPEHAPGFRHMVIDQAIIAQAKRQAAQICQFPRTHTNGLLPSPTPSRTLSPMPFQRPLKFVPDSYDYRRQEYEKQMPLSPYGHDSDFDYHRSPPPSELYGRNMFDNLPPIRRSVMVPPSVTSRPLPPSTRGWTAVNHQQSHRSYRDHMLEIVSKPWLTALPRSEPPFGQVRRTPPPLPSHRTPLPSMMQTPILPPIRDYY</sequence>
<feature type="compositionally biased region" description="Polar residues" evidence="1">
    <location>
        <begin position="16"/>
        <end position="32"/>
    </location>
</feature>
<feature type="region of interest" description="Disordered" evidence="1">
    <location>
        <begin position="390"/>
        <end position="415"/>
    </location>
</feature>
<evidence type="ECO:0000313" key="4">
    <source>
        <dbReference type="Proteomes" id="UP001301958"/>
    </source>
</evidence>
<dbReference type="InterPro" id="IPR051642">
    <property type="entry name" value="SWI6-like"/>
</dbReference>
<protein>
    <recommendedName>
        <fullName evidence="2">HTH APSES-type domain-containing protein</fullName>
    </recommendedName>
</protein>
<dbReference type="Gene3D" id="3.10.260.10">
    <property type="entry name" value="Transcription regulator HTH, APSES-type DNA-binding domain"/>
    <property type="match status" value="1"/>
</dbReference>